<evidence type="ECO:0000313" key="5">
    <source>
        <dbReference type="Proteomes" id="UP001140562"/>
    </source>
</evidence>
<dbReference type="Pfam" id="PF20737">
    <property type="entry name" value="Glyco_hydro127C"/>
    <property type="match status" value="1"/>
</dbReference>
<dbReference type="InterPro" id="IPR049049">
    <property type="entry name" value="Beta-AFase-like_GH127_C"/>
</dbReference>
<dbReference type="AlphaFoldDB" id="A0A9W8WWH3"/>
<evidence type="ECO:0000259" key="2">
    <source>
        <dbReference type="Pfam" id="PF20736"/>
    </source>
</evidence>
<dbReference type="Pfam" id="PF07944">
    <property type="entry name" value="Beta-AFase-like_GH127_cat"/>
    <property type="match status" value="1"/>
</dbReference>
<dbReference type="InterPro" id="IPR049174">
    <property type="entry name" value="Beta-AFase-like"/>
</dbReference>
<dbReference type="PANTHER" id="PTHR43465:SF2">
    <property type="entry name" value="DUF1680 DOMAIN PROTEIN (AFU_ORTHOLOGUE AFUA_1G08910)"/>
    <property type="match status" value="1"/>
</dbReference>
<keyword evidence="5" id="KW-1185">Reference proteome</keyword>
<feature type="domain" description="Non-reducing end beta-L-arabinofuranosidase-like GH127 middle" evidence="2">
    <location>
        <begin position="445"/>
        <end position="504"/>
    </location>
</feature>
<protein>
    <recommendedName>
        <fullName evidence="6">Non-reducing end beta-L-arabinofuranosidase</fullName>
    </recommendedName>
</protein>
<evidence type="ECO:0008006" key="6">
    <source>
        <dbReference type="Google" id="ProtNLM"/>
    </source>
</evidence>
<evidence type="ECO:0000259" key="1">
    <source>
        <dbReference type="Pfam" id="PF07944"/>
    </source>
</evidence>
<dbReference type="EMBL" id="JAPEUV010000070">
    <property type="protein sequence ID" value="KAJ4334869.1"/>
    <property type="molecule type" value="Genomic_DNA"/>
</dbReference>
<proteinExistence type="predicted"/>
<dbReference type="Pfam" id="PF20736">
    <property type="entry name" value="Glyco_hydro127M"/>
    <property type="match status" value="1"/>
</dbReference>
<evidence type="ECO:0000313" key="4">
    <source>
        <dbReference type="EMBL" id="KAJ4334869.1"/>
    </source>
</evidence>
<dbReference type="GO" id="GO:0005975">
    <property type="term" value="P:carbohydrate metabolic process"/>
    <property type="evidence" value="ECO:0007669"/>
    <property type="project" value="InterPro"/>
</dbReference>
<organism evidence="4 5">
    <name type="scientific">Didymella glomerata</name>
    <dbReference type="NCBI Taxonomy" id="749621"/>
    <lineage>
        <taxon>Eukaryota</taxon>
        <taxon>Fungi</taxon>
        <taxon>Dikarya</taxon>
        <taxon>Ascomycota</taxon>
        <taxon>Pezizomycotina</taxon>
        <taxon>Dothideomycetes</taxon>
        <taxon>Pleosporomycetidae</taxon>
        <taxon>Pleosporales</taxon>
        <taxon>Pleosporineae</taxon>
        <taxon>Didymellaceae</taxon>
        <taxon>Didymella</taxon>
    </lineage>
</organism>
<name>A0A9W8WWH3_9PLEO</name>
<dbReference type="InterPro" id="IPR008928">
    <property type="entry name" value="6-hairpin_glycosidase_sf"/>
</dbReference>
<dbReference type="OrthoDB" id="654211at2759"/>
<gene>
    <name evidence="4" type="ORF">N0V87_006565</name>
</gene>
<reference evidence="4" key="1">
    <citation type="submission" date="2022-10" db="EMBL/GenBank/DDBJ databases">
        <title>Tapping the CABI collections for fungal endophytes: first genome assemblies for Collariella, Neodidymelliopsis, Ascochyta clinopodiicola, Didymella pomorum, Didymosphaeria variabile, Neocosmospora piperis and Neocucurbitaria cava.</title>
        <authorList>
            <person name="Hill R."/>
        </authorList>
    </citation>
    <scope>NUCLEOTIDE SEQUENCE</scope>
    <source>
        <strain evidence="4">IMI 360193</strain>
    </source>
</reference>
<comment type="caution">
    <text evidence="4">The sequence shown here is derived from an EMBL/GenBank/DDBJ whole genome shotgun (WGS) entry which is preliminary data.</text>
</comment>
<evidence type="ECO:0000259" key="3">
    <source>
        <dbReference type="Pfam" id="PF20737"/>
    </source>
</evidence>
<dbReference type="InterPro" id="IPR012878">
    <property type="entry name" value="Beta-AFase-like_GH127_cat"/>
</dbReference>
<dbReference type="SUPFAM" id="SSF48208">
    <property type="entry name" value="Six-hairpin glycosidases"/>
    <property type="match status" value="1"/>
</dbReference>
<feature type="domain" description="Non-reducing end beta-L-arabinofuranosidase-like GH127 C-terminal" evidence="3">
    <location>
        <begin position="541"/>
        <end position="663"/>
    </location>
</feature>
<dbReference type="InterPro" id="IPR049046">
    <property type="entry name" value="Beta-AFase-like_GH127_middle"/>
</dbReference>
<accession>A0A9W8WWH3</accession>
<dbReference type="Proteomes" id="UP001140562">
    <property type="component" value="Unassembled WGS sequence"/>
</dbReference>
<feature type="domain" description="Non-reducing end beta-L-arabinofuranosidase-like GH127 catalytic" evidence="1">
    <location>
        <begin position="17"/>
        <end position="424"/>
    </location>
</feature>
<sequence>MAYPQETFKRTYVSTTSLLGQRRAAASANMITYQLQILRDTGRYDAFNLRWQPIYDKVPEYWPIADHLFWDSDVGKWIEGACYFLMGESNPDPTIDGAVKELVEMIRKAQRPDGYLNIHYQVVEPGKRFTNLRDMHELYNLGHLIEGALAHNQYYGNNLFLEPMLKYVSLINDVIGLSEDQLHGYPGHPELELALLRLHHHTGDEKSFQLAQYFINERGNPDGVDGRDFYTVEAEKRNEALDWQPVWYPAPRSHWYQQAHAPIAQQESVEGHSVRAMYLLTAVADLVRLGSASADLEEAVTRLWTNMVEKKMYLTGGIGSMKQWEGFGRDYFLPQGTDEGGCYAETCAAIGVMMLAQRILQYDLNNKYADIMELCLYNAVFTAMSLDCRKFTYVNQLASSEKDLSERFGWFRCACCPPNILRFLGMIGGYLWNVSESNKSDTTQVDVHLYAPATFDFETLAGHASLRQECDWPRDGNIRFSLTGTIKNIQLKLRIPGWATSWGIVPALPHQDVINGYLTITAEYLAVHPGFTLTIGLKPRLIAPHPLTNQQTLTIARGPIVYCVEDVDNTWVTDHFRSTCLDSRCIKNNAVTEKEMTDPSLPDERYVGIFITKAAYVVDFTKLNTNAFIEKEELDKSMETAKVINELKFVPYYYRANRGGRGMARVGLKKWV</sequence>
<dbReference type="PANTHER" id="PTHR43465">
    <property type="entry name" value="DUF1680 DOMAIN PROTEIN (AFU_ORTHOLOGUE AFUA_1G08910)"/>
    <property type="match status" value="1"/>
</dbReference>